<gene>
    <name evidence="5" type="ORF">H6A01_07390</name>
</gene>
<dbReference type="PANTHER" id="PTHR37829:SF3">
    <property type="entry name" value="PROTEIN JAYE-RELATED"/>
    <property type="match status" value="1"/>
</dbReference>
<protein>
    <submittedName>
        <fullName evidence="5">Baseplate J/gp47 family protein</fullName>
    </submittedName>
</protein>
<comment type="caution">
    <text evidence="5">The sequence shown here is derived from an EMBL/GenBank/DDBJ whole genome shotgun (WGS) entry which is preliminary data.</text>
</comment>
<evidence type="ECO:0000259" key="2">
    <source>
        <dbReference type="Pfam" id="PF04865"/>
    </source>
</evidence>
<dbReference type="EMBL" id="JACJLA010000012">
    <property type="protein sequence ID" value="MBM6913140.1"/>
    <property type="molecule type" value="Genomic_DNA"/>
</dbReference>
<evidence type="ECO:0000259" key="3">
    <source>
        <dbReference type="Pfam" id="PF26078"/>
    </source>
</evidence>
<dbReference type="InterPro" id="IPR052399">
    <property type="entry name" value="Phage_Baseplate_Assmbl_Protein"/>
</dbReference>
<name>A0ABS2GHD0_9FIRM</name>
<dbReference type="Pfam" id="PF04865">
    <property type="entry name" value="Baseplate_J"/>
    <property type="match status" value="1"/>
</dbReference>
<dbReference type="Proteomes" id="UP000707138">
    <property type="component" value="Unassembled WGS sequence"/>
</dbReference>
<evidence type="ECO:0000313" key="6">
    <source>
        <dbReference type="Proteomes" id="UP000707138"/>
    </source>
</evidence>
<feature type="domain" description="Baseplate protein J-like barrel" evidence="2">
    <location>
        <begin position="86"/>
        <end position="162"/>
    </location>
</feature>
<evidence type="ECO:0000259" key="4">
    <source>
        <dbReference type="Pfam" id="PF26079"/>
    </source>
</evidence>
<dbReference type="RefSeq" id="WP_205088120.1">
    <property type="nucleotide sequence ID" value="NZ_JACJLA010000012.1"/>
</dbReference>
<accession>A0ABS2GHD0</accession>
<keyword evidence="6" id="KW-1185">Reference proteome</keyword>
<dbReference type="PANTHER" id="PTHR37829">
    <property type="entry name" value="PHAGE-LIKE ELEMENT PBSX PROTEIN XKDT"/>
    <property type="match status" value="1"/>
</dbReference>
<evidence type="ECO:0000313" key="5">
    <source>
        <dbReference type="EMBL" id="MBM6913140.1"/>
    </source>
</evidence>
<feature type="domain" description="Baseplate J-like C-terminal" evidence="4">
    <location>
        <begin position="260"/>
        <end position="336"/>
    </location>
</feature>
<sequence length="337" mass="35928">MYKAREQADILRELQELSQSSVSKIEGTFENDVLASNAIEFGKTEVELEQLYRAAFADTAWGEYLTMRAAEAGVFRKEAVRAVGVVTVTGNGELPVGSRFATEAGVVFETIEHVVVRNTATVSVQAVIAGVGGNVMPGTITEIPASIPGISGVTNTLATANGYDEETDASLLARYLLHVRTPGTTGNATHYLEWALSVPGVGSAKIIPAWNGPNTVKVIVVDANRDAAPEELLTKVATYIESVRPIGARVTVVSARKKMIDISVKITGRADKAAVEADIIEYFKNITTTYVSAAKIGDILFHTVGVDDYTSLTLNGEQGNLELATDELPVLGTVTLR</sequence>
<dbReference type="Pfam" id="PF26079">
    <property type="entry name" value="Baseplate_J_C"/>
    <property type="match status" value="1"/>
</dbReference>
<organism evidence="5 6">
    <name type="scientific">Veillonella magna</name>
    <dbReference type="NCBI Taxonomy" id="464322"/>
    <lineage>
        <taxon>Bacteria</taxon>
        <taxon>Bacillati</taxon>
        <taxon>Bacillota</taxon>
        <taxon>Negativicutes</taxon>
        <taxon>Veillonellales</taxon>
        <taxon>Veillonellaceae</taxon>
        <taxon>Veillonella</taxon>
    </lineage>
</organism>
<reference evidence="5 6" key="1">
    <citation type="journal article" date="2021" name="Sci. Rep.">
        <title>The distribution of antibiotic resistance genes in chicken gut microbiota commensals.</title>
        <authorList>
            <person name="Juricova H."/>
            <person name="Matiasovicova J."/>
            <person name="Kubasova T."/>
            <person name="Cejkova D."/>
            <person name="Rychlik I."/>
        </authorList>
    </citation>
    <scope>NUCLEOTIDE SEQUENCE [LARGE SCALE GENOMIC DNA]</scope>
    <source>
        <strain evidence="5 6">An537</strain>
    </source>
</reference>
<dbReference type="InterPro" id="IPR006949">
    <property type="entry name" value="Barrel_Baseplate_J-like"/>
</dbReference>
<evidence type="ECO:0000256" key="1">
    <source>
        <dbReference type="ARBA" id="ARBA00038087"/>
    </source>
</evidence>
<proteinExistence type="inferred from homology"/>
<dbReference type="InterPro" id="IPR058531">
    <property type="entry name" value="Baseplate_J_M"/>
</dbReference>
<dbReference type="InterPro" id="IPR058530">
    <property type="entry name" value="Baseplate_J-like_C"/>
</dbReference>
<feature type="domain" description="Baseplate J-like central" evidence="3">
    <location>
        <begin position="184"/>
        <end position="254"/>
    </location>
</feature>
<comment type="similarity">
    <text evidence="1">Belongs to the Mu gp47/PBSX XkdT family.</text>
</comment>
<dbReference type="Pfam" id="PF26078">
    <property type="entry name" value="Baseplate_J_M"/>
    <property type="match status" value="1"/>
</dbReference>